<dbReference type="InterPro" id="IPR036388">
    <property type="entry name" value="WH-like_DNA-bd_sf"/>
</dbReference>
<dbReference type="GO" id="GO:0043328">
    <property type="term" value="P:protein transport to vacuole involved in ubiquitin-dependent protein catabolic process via the multivesicular body sorting pathway"/>
    <property type="evidence" value="ECO:0007669"/>
    <property type="project" value="TreeGrafter"/>
</dbReference>
<evidence type="ECO:0000313" key="2">
    <source>
        <dbReference type="Proteomes" id="UP000467840"/>
    </source>
</evidence>
<dbReference type="AlphaFoldDB" id="A0A6A6NJI4"/>
<dbReference type="SUPFAM" id="SSF46785">
    <property type="entry name" value="Winged helix' DNA-binding domain"/>
    <property type="match status" value="1"/>
</dbReference>
<dbReference type="InterPro" id="IPR008570">
    <property type="entry name" value="ESCRT-II_cplx_Vps25-sub"/>
</dbReference>
<keyword evidence="2" id="KW-1185">Reference proteome</keyword>
<gene>
    <name evidence="1" type="ORF">GH714_027160</name>
</gene>
<comment type="caution">
    <text evidence="1">The sequence shown here is derived from an EMBL/GenBank/DDBJ whole genome shotgun (WGS) entry which is preliminary data.</text>
</comment>
<dbReference type="GO" id="GO:0042803">
    <property type="term" value="F:protein homodimerization activity"/>
    <property type="evidence" value="ECO:0007669"/>
    <property type="project" value="TreeGrafter"/>
</dbReference>
<dbReference type="GO" id="GO:0000814">
    <property type="term" value="C:ESCRT II complex"/>
    <property type="evidence" value="ECO:0007669"/>
    <property type="project" value="InterPro"/>
</dbReference>
<name>A0A6A6NJI4_HEVBR</name>
<dbReference type="PANTHER" id="PTHR13149:SF0">
    <property type="entry name" value="VACUOLAR PROTEIN-SORTING-ASSOCIATED PROTEIN 25"/>
    <property type="match status" value="1"/>
</dbReference>
<organism evidence="1 2">
    <name type="scientific">Hevea brasiliensis</name>
    <name type="common">Para rubber tree</name>
    <name type="synonym">Siphonia brasiliensis</name>
    <dbReference type="NCBI Taxonomy" id="3981"/>
    <lineage>
        <taxon>Eukaryota</taxon>
        <taxon>Viridiplantae</taxon>
        <taxon>Streptophyta</taxon>
        <taxon>Embryophyta</taxon>
        <taxon>Tracheophyta</taxon>
        <taxon>Spermatophyta</taxon>
        <taxon>Magnoliopsida</taxon>
        <taxon>eudicotyledons</taxon>
        <taxon>Gunneridae</taxon>
        <taxon>Pentapetalae</taxon>
        <taxon>rosids</taxon>
        <taxon>fabids</taxon>
        <taxon>Malpighiales</taxon>
        <taxon>Euphorbiaceae</taxon>
        <taxon>Crotonoideae</taxon>
        <taxon>Micrandreae</taxon>
        <taxon>Hevea</taxon>
    </lineage>
</organism>
<reference evidence="1 2" key="1">
    <citation type="journal article" date="2020" name="Mol. Plant">
        <title>The Chromosome-Based Rubber Tree Genome Provides New Insights into Spurge Genome Evolution and Rubber Biosynthesis.</title>
        <authorList>
            <person name="Liu J."/>
            <person name="Shi C."/>
            <person name="Shi C.C."/>
            <person name="Li W."/>
            <person name="Zhang Q.J."/>
            <person name="Zhang Y."/>
            <person name="Li K."/>
            <person name="Lu H.F."/>
            <person name="Shi C."/>
            <person name="Zhu S.T."/>
            <person name="Xiao Z.Y."/>
            <person name="Nan H."/>
            <person name="Yue Y."/>
            <person name="Zhu X.G."/>
            <person name="Wu Y."/>
            <person name="Hong X.N."/>
            <person name="Fan G.Y."/>
            <person name="Tong Y."/>
            <person name="Zhang D."/>
            <person name="Mao C.L."/>
            <person name="Liu Y.L."/>
            <person name="Hao S.J."/>
            <person name="Liu W.Q."/>
            <person name="Lv M.Q."/>
            <person name="Zhang H.B."/>
            <person name="Liu Y."/>
            <person name="Hu-Tang G.R."/>
            <person name="Wang J.P."/>
            <person name="Wang J.H."/>
            <person name="Sun Y.H."/>
            <person name="Ni S.B."/>
            <person name="Chen W.B."/>
            <person name="Zhang X.C."/>
            <person name="Jiao Y.N."/>
            <person name="Eichler E.E."/>
            <person name="Li G.H."/>
            <person name="Liu X."/>
            <person name="Gao L.Z."/>
        </authorList>
    </citation>
    <scope>NUCLEOTIDE SEQUENCE [LARGE SCALE GENOMIC DNA]</scope>
    <source>
        <strain evidence="2">cv. GT1</strain>
        <tissue evidence="1">Leaf</tissue>
    </source>
</reference>
<evidence type="ECO:0000313" key="1">
    <source>
        <dbReference type="EMBL" id="KAF2325364.1"/>
    </source>
</evidence>
<dbReference type="Gene3D" id="1.10.10.10">
    <property type="entry name" value="Winged helix-like DNA-binding domain superfamily/Winged helix DNA-binding domain"/>
    <property type="match status" value="1"/>
</dbReference>
<protein>
    <submittedName>
        <fullName evidence="1">Uncharacterized protein</fullName>
    </submittedName>
</protein>
<sequence length="95" mass="10435">MKLEKHLSALVSEGIKASKRLISILNLSLLVKDNGLEDGVMTIEELRSGIESRATELRGIDHTILMRALKLLEQKGKLAIFKGSSTDDEGVKFSV</sequence>
<accession>A0A6A6NJI4</accession>
<dbReference type="Proteomes" id="UP000467840">
    <property type="component" value="Chromosome 5"/>
</dbReference>
<dbReference type="GO" id="GO:0005198">
    <property type="term" value="F:structural molecule activity"/>
    <property type="evidence" value="ECO:0007669"/>
    <property type="project" value="TreeGrafter"/>
</dbReference>
<dbReference type="EMBL" id="JAAGAX010000001">
    <property type="protein sequence ID" value="KAF2325364.1"/>
    <property type="molecule type" value="Genomic_DNA"/>
</dbReference>
<dbReference type="PANTHER" id="PTHR13149">
    <property type="entry name" value="VACUOLAR PROTEIN SORTING-ASSOCIATED PROTEIN VPS25"/>
    <property type="match status" value="1"/>
</dbReference>
<proteinExistence type="predicted"/>
<dbReference type="InterPro" id="IPR036390">
    <property type="entry name" value="WH_DNA-bd_sf"/>
</dbReference>